<proteinExistence type="predicted"/>
<dbReference type="STRING" id="743788.S8FVI4"/>
<dbReference type="InParanoid" id="S8FVI4"/>
<protein>
    <submittedName>
        <fullName evidence="1">Uncharacterized protein</fullName>
    </submittedName>
</protein>
<dbReference type="EMBL" id="KE504136">
    <property type="protein sequence ID" value="EPT02230.1"/>
    <property type="molecule type" value="Genomic_DNA"/>
</dbReference>
<reference evidence="1 2" key="1">
    <citation type="journal article" date="2012" name="Science">
        <title>The Paleozoic origin of enzymatic lignin decomposition reconstructed from 31 fungal genomes.</title>
        <authorList>
            <person name="Floudas D."/>
            <person name="Binder M."/>
            <person name="Riley R."/>
            <person name="Barry K."/>
            <person name="Blanchette R.A."/>
            <person name="Henrissat B."/>
            <person name="Martinez A.T."/>
            <person name="Otillar R."/>
            <person name="Spatafora J.W."/>
            <person name="Yadav J.S."/>
            <person name="Aerts A."/>
            <person name="Benoit I."/>
            <person name="Boyd A."/>
            <person name="Carlson A."/>
            <person name="Copeland A."/>
            <person name="Coutinho P.M."/>
            <person name="de Vries R.P."/>
            <person name="Ferreira P."/>
            <person name="Findley K."/>
            <person name="Foster B."/>
            <person name="Gaskell J."/>
            <person name="Glotzer D."/>
            <person name="Gorecki P."/>
            <person name="Heitman J."/>
            <person name="Hesse C."/>
            <person name="Hori C."/>
            <person name="Igarashi K."/>
            <person name="Jurgens J.A."/>
            <person name="Kallen N."/>
            <person name="Kersten P."/>
            <person name="Kohler A."/>
            <person name="Kuees U."/>
            <person name="Kumar T.K.A."/>
            <person name="Kuo A."/>
            <person name="LaButti K."/>
            <person name="Larrondo L.F."/>
            <person name="Lindquist E."/>
            <person name="Ling A."/>
            <person name="Lombard V."/>
            <person name="Lucas S."/>
            <person name="Lundell T."/>
            <person name="Martin R."/>
            <person name="McLaughlin D.J."/>
            <person name="Morgenstern I."/>
            <person name="Morin E."/>
            <person name="Murat C."/>
            <person name="Nagy L.G."/>
            <person name="Nolan M."/>
            <person name="Ohm R.A."/>
            <person name="Patyshakuliyeva A."/>
            <person name="Rokas A."/>
            <person name="Ruiz-Duenas F.J."/>
            <person name="Sabat G."/>
            <person name="Salamov A."/>
            <person name="Samejima M."/>
            <person name="Schmutz J."/>
            <person name="Slot J.C."/>
            <person name="St John F."/>
            <person name="Stenlid J."/>
            <person name="Sun H."/>
            <person name="Sun S."/>
            <person name="Syed K."/>
            <person name="Tsang A."/>
            <person name="Wiebenga A."/>
            <person name="Young D."/>
            <person name="Pisabarro A."/>
            <person name="Eastwood D.C."/>
            <person name="Martin F."/>
            <person name="Cullen D."/>
            <person name="Grigoriev I.V."/>
            <person name="Hibbett D.S."/>
        </authorList>
    </citation>
    <scope>NUCLEOTIDE SEQUENCE</scope>
    <source>
        <strain evidence="2">FP-58527</strain>
    </source>
</reference>
<name>S8FVI4_FOMSC</name>
<evidence type="ECO:0000313" key="2">
    <source>
        <dbReference type="Proteomes" id="UP000015241"/>
    </source>
</evidence>
<organism evidence="1 2">
    <name type="scientific">Fomitopsis schrenkii</name>
    <name type="common">Brown rot fungus</name>
    <dbReference type="NCBI Taxonomy" id="2126942"/>
    <lineage>
        <taxon>Eukaryota</taxon>
        <taxon>Fungi</taxon>
        <taxon>Dikarya</taxon>
        <taxon>Basidiomycota</taxon>
        <taxon>Agaricomycotina</taxon>
        <taxon>Agaricomycetes</taxon>
        <taxon>Polyporales</taxon>
        <taxon>Fomitopsis</taxon>
    </lineage>
</organism>
<keyword evidence="2" id="KW-1185">Reference proteome</keyword>
<evidence type="ECO:0000313" key="1">
    <source>
        <dbReference type="EMBL" id="EPT02230.1"/>
    </source>
</evidence>
<dbReference type="Proteomes" id="UP000015241">
    <property type="component" value="Unassembled WGS sequence"/>
</dbReference>
<dbReference type="OrthoDB" id="3271031at2759"/>
<gene>
    <name evidence="1" type="ORF">FOMPIDRAFT_93662</name>
</gene>
<dbReference type="HOGENOM" id="CLU_842079_0_0_1"/>
<accession>S8FVI4</accession>
<dbReference type="AlphaFoldDB" id="S8FVI4"/>
<sequence length="330" mass="37595">MDPDSHLPETYIYEHHLRVAVSMIDGATGRPESLTTQVVCKVAFSWAAKAALSKEAKFYGHPTVVPFYGRETPRYFGLFRTPESARPREPVDEARYKRFVRRFADDCVIDANVLCMVMEHGGSPLPAQIGDEDANLNSLHDQNLHFQIAVVDAYSSLHRAGHCKEAEEGPKMQISTRRNILKRSDGRPCLIDFSRARGAGDHLDCGLRDLKWFSSRLIAAPIFSCIEMNMLLAATDVFERTEVSIPEIDCQFNYYGDSAKDTFNELFKDTDCQARFRKTPEEILEFIDKKVEQHEEYLAERDERLQKEGVVKDEYDARFPGVAGIFGREN</sequence>